<dbReference type="GO" id="GO:0005739">
    <property type="term" value="C:mitochondrion"/>
    <property type="evidence" value="ECO:0007669"/>
    <property type="project" value="InterPro"/>
</dbReference>
<gene>
    <name evidence="1" type="ORF">V1264_018786</name>
</gene>
<dbReference type="EMBL" id="JBAMIC010000008">
    <property type="protein sequence ID" value="KAK7104008.1"/>
    <property type="molecule type" value="Genomic_DNA"/>
</dbReference>
<protein>
    <submittedName>
        <fullName evidence="1">Uncharacterized protein</fullName>
    </submittedName>
</protein>
<organism evidence="1 2">
    <name type="scientific">Littorina saxatilis</name>
    <dbReference type="NCBI Taxonomy" id="31220"/>
    <lineage>
        <taxon>Eukaryota</taxon>
        <taxon>Metazoa</taxon>
        <taxon>Spiralia</taxon>
        <taxon>Lophotrochozoa</taxon>
        <taxon>Mollusca</taxon>
        <taxon>Gastropoda</taxon>
        <taxon>Caenogastropoda</taxon>
        <taxon>Littorinimorpha</taxon>
        <taxon>Littorinoidea</taxon>
        <taxon>Littorinidae</taxon>
        <taxon>Littorina</taxon>
    </lineage>
</organism>
<dbReference type="Pfam" id="PF16053">
    <property type="entry name" value="MRP-S34"/>
    <property type="match status" value="1"/>
</dbReference>
<accession>A0AAN9BF50</accession>
<sequence>MVTRFVGREPIFRGKTLYELCCNLKNFGEGRVVYRHIYVNFPETSYYRLTNVQPDMSDPTRQAGTAWAEKVYRGQELGMSRIDVGYKFDWFMVPKEDEAEFCKITAVLPKKEKPPKHFDCPPLLELLTRTDMKKMGESPSSDLFRLALHSKTHSKLKNH</sequence>
<comment type="caution">
    <text evidence="1">The sequence shown here is derived from an EMBL/GenBank/DDBJ whole genome shotgun (WGS) entry which is preliminary data.</text>
</comment>
<dbReference type="PANTHER" id="PTHR28589:SF1">
    <property type="entry name" value="SMALL RIBOSOMAL SUBUNIT PROTEIN MS34"/>
    <property type="match status" value="1"/>
</dbReference>
<proteinExistence type="predicted"/>
<dbReference type="PANTHER" id="PTHR28589">
    <property type="entry name" value="28S RIBOSOMAL PROTEIN S34, MITOCHONDRIAL"/>
    <property type="match status" value="1"/>
</dbReference>
<reference evidence="1 2" key="1">
    <citation type="submission" date="2024-02" db="EMBL/GenBank/DDBJ databases">
        <title>Chromosome-scale genome assembly of the rough periwinkle Littorina saxatilis.</title>
        <authorList>
            <person name="De Jode A."/>
            <person name="Faria R."/>
            <person name="Formenti G."/>
            <person name="Sims Y."/>
            <person name="Smith T.P."/>
            <person name="Tracey A."/>
            <person name="Wood J.M.D."/>
            <person name="Zagrodzka Z.B."/>
            <person name="Johannesson K."/>
            <person name="Butlin R.K."/>
            <person name="Leder E.H."/>
        </authorList>
    </citation>
    <scope>NUCLEOTIDE SEQUENCE [LARGE SCALE GENOMIC DNA]</scope>
    <source>
        <strain evidence="1">Snail1</strain>
        <tissue evidence="1">Muscle</tissue>
    </source>
</reference>
<dbReference type="GO" id="GO:0003735">
    <property type="term" value="F:structural constituent of ribosome"/>
    <property type="evidence" value="ECO:0007669"/>
    <property type="project" value="InterPro"/>
</dbReference>
<dbReference type="InterPro" id="IPR032053">
    <property type="entry name" value="Ribosomal_mS34"/>
</dbReference>
<dbReference type="AlphaFoldDB" id="A0AAN9BF50"/>
<evidence type="ECO:0000313" key="2">
    <source>
        <dbReference type="Proteomes" id="UP001374579"/>
    </source>
</evidence>
<dbReference type="Proteomes" id="UP001374579">
    <property type="component" value="Unassembled WGS sequence"/>
</dbReference>
<name>A0AAN9BF50_9CAEN</name>
<keyword evidence="2" id="KW-1185">Reference proteome</keyword>
<evidence type="ECO:0000313" key="1">
    <source>
        <dbReference type="EMBL" id="KAK7104008.1"/>
    </source>
</evidence>